<keyword evidence="2" id="KW-1185">Reference proteome</keyword>
<dbReference type="PANTHER" id="PTHR43747">
    <property type="entry name" value="FAD-BINDING PROTEIN"/>
    <property type="match status" value="1"/>
</dbReference>
<dbReference type="InterPro" id="IPR006905">
    <property type="entry name" value="Flavin_halogenase"/>
</dbReference>
<dbReference type="EMBL" id="CP117167">
    <property type="protein sequence ID" value="WCT10322.1"/>
    <property type="molecule type" value="Genomic_DNA"/>
</dbReference>
<protein>
    <submittedName>
        <fullName evidence="1">NAD(P)/FAD-dependent oxidoreductase</fullName>
    </submittedName>
</protein>
<dbReference type="Gene3D" id="3.50.50.60">
    <property type="entry name" value="FAD/NAD(P)-binding domain"/>
    <property type="match status" value="1"/>
</dbReference>
<gene>
    <name evidence="1" type="ORF">PQO05_16425</name>
</gene>
<organism evidence="1 2">
    <name type="scientific">Mucilaginibacter jinjuensis</name>
    <dbReference type="NCBI Taxonomy" id="1176721"/>
    <lineage>
        <taxon>Bacteria</taxon>
        <taxon>Pseudomonadati</taxon>
        <taxon>Bacteroidota</taxon>
        <taxon>Sphingobacteriia</taxon>
        <taxon>Sphingobacteriales</taxon>
        <taxon>Sphingobacteriaceae</taxon>
        <taxon>Mucilaginibacter</taxon>
    </lineage>
</organism>
<evidence type="ECO:0000313" key="1">
    <source>
        <dbReference type="EMBL" id="WCT10322.1"/>
    </source>
</evidence>
<reference evidence="1 2" key="1">
    <citation type="submission" date="2023-02" db="EMBL/GenBank/DDBJ databases">
        <title>Genome sequence of Mucilaginibacter jinjuensis strain KACC 16571.</title>
        <authorList>
            <person name="Kim S."/>
            <person name="Heo J."/>
            <person name="Kwon S.-W."/>
        </authorList>
    </citation>
    <scope>NUCLEOTIDE SEQUENCE [LARGE SCALE GENOMIC DNA]</scope>
    <source>
        <strain evidence="1 2">KACC 16571</strain>
    </source>
</reference>
<dbReference type="SUPFAM" id="SSF51905">
    <property type="entry name" value="FAD/NAD(P)-binding domain"/>
    <property type="match status" value="1"/>
</dbReference>
<sequence length="383" mass="43833">MDVDIAIIGGGVAGCTAAIALAKFYSVVLIDKLEEPPIRIGECLAPATRRILKQLDLLEGLERADKTIKEGLHLKNIGTRSYWGSEDVHIVDHLRNPDGFGWHLDRHAFEIYLRETALQRGVNCLWPARLRNVDYKDDHWNLSAVMADGIDRQQIYNYTAKFVIDASGRQSHFARKMDIDRQHFDKLVAYWATIPNLEQNQMSTISAGELGWWYSAPLPHAKRVIAFQTDSDLLKGGSIRTVDEFIELAQSDREMAMILEKVGRQIEIHKTASANSTRLTKVAGKQWAALGDAAISFDPLSSQGMFNAMASSVQLTELITTLDLLNNMEPATMHEFESRYTKQIDQIWMHYLNHKSIFYRQERRWKDAPFWRRRQDLMQQASE</sequence>
<dbReference type="Pfam" id="PF04820">
    <property type="entry name" value="Trp_halogenase"/>
    <property type="match status" value="2"/>
</dbReference>
<dbReference type="PANTHER" id="PTHR43747:SF1">
    <property type="entry name" value="SLR1998 PROTEIN"/>
    <property type="match status" value="1"/>
</dbReference>
<name>A0ABY7T1M4_9SPHI</name>
<dbReference type="RefSeq" id="WP_273628467.1">
    <property type="nucleotide sequence ID" value="NZ_CP117167.1"/>
</dbReference>
<dbReference type="Gene3D" id="3.30.9.100">
    <property type="match status" value="1"/>
</dbReference>
<dbReference type="InterPro" id="IPR036188">
    <property type="entry name" value="FAD/NAD-bd_sf"/>
</dbReference>
<proteinExistence type="predicted"/>
<dbReference type="Proteomes" id="UP001216139">
    <property type="component" value="Chromosome"/>
</dbReference>
<accession>A0ABY7T1M4</accession>
<dbReference type="InterPro" id="IPR050816">
    <property type="entry name" value="Flavin-dep_Halogenase_NPB"/>
</dbReference>
<evidence type="ECO:0000313" key="2">
    <source>
        <dbReference type="Proteomes" id="UP001216139"/>
    </source>
</evidence>